<dbReference type="AlphaFoldDB" id="A0A7G5IF62"/>
<evidence type="ECO:0000313" key="3">
    <source>
        <dbReference type="Proteomes" id="UP000515292"/>
    </source>
</evidence>
<dbReference type="KEGG" id="sand:H3309_11545"/>
<organism evidence="2 3">
    <name type="scientific">Sandaracinobacteroides saxicola</name>
    <dbReference type="NCBI Taxonomy" id="2759707"/>
    <lineage>
        <taxon>Bacteria</taxon>
        <taxon>Pseudomonadati</taxon>
        <taxon>Pseudomonadota</taxon>
        <taxon>Alphaproteobacteria</taxon>
        <taxon>Sphingomonadales</taxon>
        <taxon>Sphingosinicellaceae</taxon>
        <taxon>Sandaracinobacteroides</taxon>
    </lineage>
</organism>
<accession>A0A7G5IF62</accession>
<dbReference type="Proteomes" id="UP000515292">
    <property type="component" value="Chromosome"/>
</dbReference>
<evidence type="ECO:0000313" key="2">
    <source>
        <dbReference type="EMBL" id="QMW22004.1"/>
    </source>
</evidence>
<proteinExistence type="predicted"/>
<evidence type="ECO:0000256" key="1">
    <source>
        <dbReference type="SAM" id="MobiDB-lite"/>
    </source>
</evidence>
<dbReference type="EMBL" id="CP059851">
    <property type="protein sequence ID" value="QMW22004.1"/>
    <property type="molecule type" value="Genomic_DNA"/>
</dbReference>
<feature type="region of interest" description="Disordered" evidence="1">
    <location>
        <begin position="150"/>
        <end position="170"/>
    </location>
</feature>
<protein>
    <submittedName>
        <fullName evidence="2">Uncharacterized protein</fullName>
    </submittedName>
</protein>
<sequence length="170" mass="18718">MARTPLLTPARLLQAPREIVNAFEDLEREADRATSLEVAVGQENVARDPARSTRLKYYSKLNLNALPPAPLTIQGFCGARRAQWIADMKNYLIGNYPRATPRDDVERGLPGTVDNAIAHEYPLHSATVRDELVEFALALRTNDFDGEDVTGTQIGNHTGGGLRGMGFKDD</sequence>
<keyword evidence="3" id="KW-1185">Reference proteome</keyword>
<gene>
    <name evidence="2" type="ORF">H3309_11545</name>
</gene>
<reference evidence="2 3" key="1">
    <citation type="submission" date="2020-07" db="EMBL/GenBank/DDBJ databases">
        <title>Complete genome sequence for Sandaracinobacter sp. M6.</title>
        <authorList>
            <person name="Tang Y."/>
            <person name="Liu Q."/>
            <person name="Guo Z."/>
            <person name="Lei P."/>
            <person name="Huang B."/>
        </authorList>
    </citation>
    <scope>NUCLEOTIDE SEQUENCE [LARGE SCALE GENOMIC DNA]</scope>
    <source>
        <strain evidence="2 3">M6</strain>
    </source>
</reference>
<name>A0A7G5IF62_9SPHN</name>
<dbReference type="RefSeq" id="WP_182294849.1">
    <property type="nucleotide sequence ID" value="NZ_CP059851.1"/>
</dbReference>